<keyword evidence="2" id="KW-1185">Reference proteome</keyword>
<evidence type="ECO:0000313" key="1">
    <source>
        <dbReference type="EMBL" id="PEG28985.1"/>
    </source>
</evidence>
<reference evidence="1 2" key="1">
    <citation type="submission" date="2017-10" db="EMBL/GenBank/DDBJ databases">
        <title>Effective Description of Clostridium neonatale sp. nov. linked to necrotizing enterocolitis in neonates and a clarification of species assignable to the genus Clostridium (Prazmowski 1880) emend. Lawson and Rainey 2016.</title>
        <authorList>
            <person name="Bernard K."/>
            <person name="Burdz T."/>
            <person name="Wiebe D."/>
            <person name="Balcewich B."/>
            <person name="Alfa M."/>
            <person name="Bernier A.-M."/>
        </authorList>
    </citation>
    <scope>NUCLEOTIDE SEQUENCE [LARGE SCALE GENOMIC DNA]</scope>
    <source>
        <strain evidence="1 2">LCDC99A005</strain>
    </source>
</reference>
<evidence type="ECO:0000313" key="2">
    <source>
        <dbReference type="Proteomes" id="UP000220840"/>
    </source>
</evidence>
<sequence>MLEEMKKLCLAAVGVAAITYDKTIDIINDLVEKGKITVEEGKELSEELKKNITTKAEVAKNKAIDMKPLTKDSVQDVLENLNLATKSDIESLKIRINELEEKINNK</sequence>
<dbReference type="Proteomes" id="UP000220840">
    <property type="component" value="Unassembled WGS sequence"/>
</dbReference>
<accession>A0A2A7MBD7</accession>
<dbReference type="AlphaFoldDB" id="A0A2A7MBD7"/>
<comment type="caution">
    <text evidence="1">The sequence shown here is derived from an EMBL/GenBank/DDBJ whole genome shotgun (WGS) entry which is preliminary data.</text>
</comment>
<gene>
    <name evidence="1" type="ORF">CQ394_20260</name>
</gene>
<protein>
    <recommendedName>
        <fullName evidence="3">Poly(Hydroxyalcanoate) granule associated protein (Phasin)</fullName>
    </recommendedName>
</protein>
<dbReference type="STRING" id="137838.GCA_001458595_00161"/>
<name>A0A2A7MBD7_9CLOT</name>
<organism evidence="1 2">
    <name type="scientific">Clostridium neonatale</name>
    <dbReference type="NCBI Taxonomy" id="137838"/>
    <lineage>
        <taxon>Bacteria</taxon>
        <taxon>Bacillati</taxon>
        <taxon>Bacillota</taxon>
        <taxon>Clostridia</taxon>
        <taxon>Eubacteriales</taxon>
        <taxon>Clostridiaceae</taxon>
        <taxon>Clostridium</taxon>
    </lineage>
</organism>
<proteinExistence type="predicted"/>
<evidence type="ECO:0008006" key="3">
    <source>
        <dbReference type="Google" id="ProtNLM"/>
    </source>
</evidence>
<dbReference type="PANTHER" id="PTHR38664">
    <property type="entry name" value="SLR0058 PROTEIN"/>
    <property type="match status" value="1"/>
</dbReference>
<dbReference type="EMBL" id="PDCJ01000006">
    <property type="protein sequence ID" value="PEG28985.1"/>
    <property type="molecule type" value="Genomic_DNA"/>
</dbReference>
<dbReference type="RefSeq" id="WP_058293171.1">
    <property type="nucleotide sequence ID" value="NZ_CAMRXG010000012.1"/>
</dbReference>
<dbReference type="InterPro" id="IPR008769">
    <property type="entry name" value="PhaF_PhaI"/>
</dbReference>
<dbReference type="PANTHER" id="PTHR38664:SF1">
    <property type="entry name" value="SLR0058 PROTEIN"/>
    <property type="match status" value="1"/>
</dbReference>